<dbReference type="GeneID" id="96954444"/>
<evidence type="ECO:0000313" key="3">
    <source>
        <dbReference type="Proteomes" id="UP001596434"/>
    </source>
</evidence>
<gene>
    <name evidence="2" type="ORF">ACFQKE_12300</name>
</gene>
<keyword evidence="3" id="KW-1185">Reference proteome</keyword>
<dbReference type="AlphaFoldDB" id="A0ABD5ZZJ0"/>
<dbReference type="EMBL" id="JBHTAT010000001">
    <property type="protein sequence ID" value="MFC7256063.1"/>
    <property type="molecule type" value="Genomic_DNA"/>
</dbReference>
<evidence type="ECO:0000313" key="2">
    <source>
        <dbReference type="EMBL" id="MFC7256063.1"/>
    </source>
</evidence>
<feature type="domain" description="DUF8152" evidence="1">
    <location>
        <begin position="7"/>
        <end position="88"/>
    </location>
</feature>
<organism evidence="2 3">
    <name type="scientific">Haloplanus litoreus</name>
    <dbReference type="NCBI Taxonomy" id="767515"/>
    <lineage>
        <taxon>Archaea</taxon>
        <taxon>Methanobacteriati</taxon>
        <taxon>Methanobacteriota</taxon>
        <taxon>Stenosarchaea group</taxon>
        <taxon>Halobacteria</taxon>
        <taxon>Halobacteriales</taxon>
        <taxon>Haloferacaceae</taxon>
        <taxon>Haloplanus</taxon>
    </lineage>
</organism>
<dbReference type="RefSeq" id="WP_379704547.1">
    <property type="nucleotide sequence ID" value="NZ_JBHTAT010000001.1"/>
</dbReference>
<name>A0ABD5ZZJ0_9EURY</name>
<dbReference type="InterPro" id="IPR058465">
    <property type="entry name" value="DUF8152"/>
</dbReference>
<accession>A0ABD5ZZJ0</accession>
<sequence length="91" mass="9622">MTAADHLRTLHEQLAATEELPVRPDASPWLGEAAAITADAMDADLPSDVLADRIQRVAALLAEVETTGNPKADEHVAAAERAANRLLDAVD</sequence>
<evidence type="ECO:0000259" key="1">
    <source>
        <dbReference type="Pfam" id="PF26479"/>
    </source>
</evidence>
<comment type="caution">
    <text evidence="2">The sequence shown here is derived from an EMBL/GenBank/DDBJ whole genome shotgun (WGS) entry which is preliminary data.</text>
</comment>
<protein>
    <recommendedName>
        <fullName evidence="1">DUF8152 domain-containing protein</fullName>
    </recommendedName>
</protein>
<reference evidence="2 3" key="1">
    <citation type="journal article" date="2019" name="Int. J. Syst. Evol. Microbiol.">
        <title>The Global Catalogue of Microorganisms (GCM) 10K type strain sequencing project: providing services to taxonomists for standard genome sequencing and annotation.</title>
        <authorList>
            <consortium name="The Broad Institute Genomics Platform"/>
            <consortium name="The Broad Institute Genome Sequencing Center for Infectious Disease"/>
            <person name="Wu L."/>
            <person name="Ma J."/>
        </authorList>
    </citation>
    <scope>NUCLEOTIDE SEQUENCE [LARGE SCALE GENOMIC DNA]</scope>
    <source>
        <strain evidence="2 3">GX21</strain>
    </source>
</reference>
<dbReference type="Pfam" id="PF26479">
    <property type="entry name" value="DUF8152"/>
    <property type="match status" value="1"/>
</dbReference>
<dbReference type="Proteomes" id="UP001596434">
    <property type="component" value="Unassembled WGS sequence"/>
</dbReference>
<proteinExistence type="predicted"/>